<comment type="caution">
    <text evidence="6">The sequence shown here is derived from an EMBL/GenBank/DDBJ whole genome shotgun (WGS) entry which is preliminary data.</text>
</comment>
<evidence type="ECO:0000256" key="1">
    <source>
        <dbReference type="ARBA" id="ARBA00022723"/>
    </source>
</evidence>
<dbReference type="Pfam" id="PF00149">
    <property type="entry name" value="Metallophos"/>
    <property type="match status" value="1"/>
</dbReference>
<gene>
    <name evidence="6" type="ORF">AAV94_04675</name>
</gene>
<dbReference type="InterPro" id="IPR050884">
    <property type="entry name" value="CNP_phosphodiesterase-III"/>
</dbReference>
<dbReference type="InterPro" id="IPR029052">
    <property type="entry name" value="Metallo-depent_PP-like"/>
</dbReference>
<keyword evidence="2" id="KW-0378">Hydrolase</keyword>
<dbReference type="GO" id="GO:0046872">
    <property type="term" value="F:metal ion binding"/>
    <property type="evidence" value="ECO:0007669"/>
    <property type="project" value="UniProtKB-KW"/>
</dbReference>
<reference evidence="6 7" key="1">
    <citation type="submission" date="2015-05" db="EMBL/GenBank/DDBJ databases">
        <title>Draft genome sequence of Lampropedia sp. CT6, isolated from the microbial mat of a hot water spring, located at Manikaran, India.</title>
        <authorList>
            <person name="Tripathi C."/>
            <person name="Rani P."/>
            <person name="Mahato N.K."/>
            <person name="Lal R."/>
        </authorList>
    </citation>
    <scope>NUCLEOTIDE SEQUENCE [LARGE SCALE GENOMIC DNA]</scope>
    <source>
        <strain evidence="6 7">CT6</strain>
    </source>
</reference>
<evidence type="ECO:0000256" key="2">
    <source>
        <dbReference type="ARBA" id="ARBA00022801"/>
    </source>
</evidence>
<protein>
    <submittedName>
        <fullName evidence="6">Metallophosphoesterase</fullName>
    </submittedName>
</protein>
<evidence type="ECO:0000313" key="7">
    <source>
        <dbReference type="Proteomes" id="UP000050580"/>
    </source>
</evidence>
<dbReference type="InterPro" id="IPR026575">
    <property type="entry name" value="GpdQ/CpdA-like"/>
</dbReference>
<dbReference type="STRING" id="1610491.AAV94_04675"/>
<keyword evidence="7" id="KW-1185">Reference proteome</keyword>
<dbReference type="CDD" id="cd07402">
    <property type="entry name" value="MPP_GpdQ"/>
    <property type="match status" value="1"/>
</dbReference>
<evidence type="ECO:0000313" key="6">
    <source>
        <dbReference type="EMBL" id="KKW68412.1"/>
    </source>
</evidence>
<keyword evidence="1" id="KW-0479">Metal-binding</keyword>
<feature type="domain" description="Calcineurin-like phosphoesterase" evidence="5">
    <location>
        <begin position="1"/>
        <end position="195"/>
    </location>
</feature>
<comment type="similarity">
    <text evidence="4">Belongs to the cyclic nucleotide phosphodiesterase class-III family.</text>
</comment>
<dbReference type="SUPFAM" id="SSF56300">
    <property type="entry name" value="Metallo-dependent phosphatases"/>
    <property type="match status" value="1"/>
</dbReference>
<proteinExistence type="inferred from homology"/>
<dbReference type="Gene3D" id="3.60.21.10">
    <property type="match status" value="1"/>
</dbReference>
<dbReference type="InterPro" id="IPR004843">
    <property type="entry name" value="Calcineurin-like_PHP"/>
</dbReference>
<dbReference type="PANTHER" id="PTHR42988">
    <property type="entry name" value="PHOSPHOHYDROLASE"/>
    <property type="match status" value="1"/>
</dbReference>
<organism evidence="6 7">
    <name type="scientific">Lampropedia cohaerens</name>
    <dbReference type="NCBI Taxonomy" id="1610491"/>
    <lineage>
        <taxon>Bacteria</taxon>
        <taxon>Pseudomonadati</taxon>
        <taxon>Pseudomonadota</taxon>
        <taxon>Betaproteobacteria</taxon>
        <taxon>Burkholderiales</taxon>
        <taxon>Comamonadaceae</taxon>
        <taxon>Lampropedia</taxon>
    </lineage>
</organism>
<name>A0A0U1Q0Y2_9BURK</name>
<dbReference type="OrthoDB" id="9784378at2"/>
<dbReference type="AlphaFoldDB" id="A0A0U1Q0Y2"/>
<accession>A0A0U1Q0Y2</accession>
<evidence type="ECO:0000259" key="5">
    <source>
        <dbReference type="Pfam" id="PF00149"/>
    </source>
</evidence>
<dbReference type="RefSeq" id="WP_046741178.1">
    <property type="nucleotide sequence ID" value="NZ_LBNQ01000019.1"/>
</dbReference>
<evidence type="ECO:0000256" key="4">
    <source>
        <dbReference type="ARBA" id="ARBA00025742"/>
    </source>
</evidence>
<dbReference type="EMBL" id="LBNQ01000019">
    <property type="protein sequence ID" value="KKW68412.1"/>
    <property type="molecule type" value="Genomic_DNA"/>
</dbReference>
<evidence type="ECO:0000256" key="3">
    <source>
        <dbReference type="ARBA" id="ARBA00023004"/>
    </source>
</evidence>
<dbReference type="GO" id="GO:0004112">
    <property type="term" value="F:cyclic-nucleotide phosphodiesterase activity"/>
    <property type="evidence" value="ECO:0007669"/>
    <property type="project" value="InterPro"/>
</dbReference>
<dbReference type="Proteomes" id="UP000050580">
    <property type="component" value="Unassembled WGS sequence"/>
</dbReference>
<keyword evidence="3" id="KW-0408">Iron</keyword>
<sequence length="266" mass="29923">MKFIHLTDTHLVEHGGDLFGTNPRTRLEQAVAHICEHHADAEALVITGDLTHLGQPGAYAALRECLEPLPMPVHTILGNHDGRENYRRFFPEAPRMPEGFVQYARPLGEYLALFLDTQDPGEHWGAFCETRACWLREQLQAADRPVVLFMHHPFFPVGIASMDALALREPRHFLAAIAGHEARIRHIFMGHIHRPIFGSVRGMPFSILRGTNHQVALVLGDDGSNDILGSHEPPQYGVVLLDAEQVVVHAEDYLDRSDRFYLHAYG</sequence>
<dbReference type="PANTHER" id="PTHR42988:SF2">
    <property type="entry name" value="CYCLIC NUCLEOTIDE PHOSPHODIESTERASE CBUA0032-RELATED"/>
    <property type="match status" value="1"/>
</dbReference>